<dbReference type="InterPro" id="IPR025483">
    <property type="entry name" value="Lipase_euk"/>
</dbReference>
<protein>
    <recommendedName>
        <fullName evidence="2">Lipase</fullName>
    </recommendedName>
</protein>
<keyword evidence="4" id="KW-0732">Signal</keyword>
<dbReference type="Proteomes" id="UP001652621">
    <property type="component" value="Unplaced"/>
</dbReference>
<dbReference type="VEuPathDB" id="VectorBase:MDOMA2_013835"/>
<keyword evidence="2" id="KW-0378">Hydrolase</keyword>
<reference evidence="7" key="1">
    <citation type="submission" date="2025-08" db="UniProtKB">
        <authorList>
            <consortium name="RefSeq"/>
        </authorList>
    </citation>
    <scope>IDENTIFICATION</scope>
    <source>
        <strain evidence="7">Aabys</strain>
        <tissue evidence="7">Whole body</tissue>
    </source>
</reference>
<evidence type="ECO:0000313" key="7">
    <source>
        <dbReference type="RefSeq" id="XP_019893453.2"/>
    </source>
</evidence>
<dbReference type="AlphaFoldDB" id="A0A9J7DGP8"/>
<evidence type="ECO:0000256" key="3">
    <source>
        <dbReference type="PIRSR" id="PIRSR000862-1"/>
    </source>
</evidence>
<dbReference type="Gene3D" id="3.40.50.1820">
    <property type="entry name" value="alpha/beta hydrolase"/>
    <property type="match status" value="1"/>
</dbReference>
<dbReference type="RefSeq" id="XP_019893453.2">
    <property type="nucleotide sequence ID" value="XM_020037894.2"/>
</dbReference>
<dbReference type="GeneID" id="101893875"/>
<evidence type="ECO:0000256" key="1">
    <source>
        <dbReference type="ARBA" id="ARBA00010701"/>
    </source>
</evidence>
<accession>A0A9J7DGP8</accession>
<comment type="similarity">
    <text evidence="1 2">Belongs to the AB hydrolase superfamily. Lipase family.</text>
</comment>
<feature type="active site" description="Charge relay system" evidence="3">
    <location>
        <position position="341"/>
    </location>
</feature>
<gene>
    <name evidence="7" type="primary">LOC101893875</name>
</gene>
<dbReference type="SUPFAM" id="SSF53474">
    <property type="entry name" value="alpha/beta-Hydrolases"/>
    <property type="match status" value="1"/>
</dbReference>
<proteinExistence type="inferred from homology"/>
<feature type="chain" id="PRO_5047358267" description="Lipase" evidence="4">
    <location>
        <begin position="21"/>
        <end position="419"/>
    </location>
</feature>
<feature type="domain" description="Partial AB-hydrolase lipase" evidence="5">
    <location>
        <begin position="30"/>
        <end position="89"/>
    </location>
</feature>
<keyword evidence="2" id="KW-0443">Lipid metabolism</keyword>
<evidence type="ECO:0000256" key="2">
    <source>
        <dbReference type="PIRNR" id="PIRNR000862"/>
    </source>
</evidence>
<dbReference type="InterPro" id="IPR006693">
    <property type="entry name" value="AB_hydrolase_lipase"/>
</dbReference>
<evidence type="ECO:0000259" key="5">
    <source>
        <dbReference type="Pfam" id="PF04083"/>
    </source>
</evidence>
<feature type="active site" description="Nucleophile" evidence="3">
    <location>
        <position position="165"/>
    </location>
</feature>
<dbReference type="PANTHER" id="PTHR11005">
    <property type="entry name" value="LYSOSOMAL ACID LIPASE-RELATED"/>
    <property type="match status" value="1"/>
</dbReference>
<evidence type="ECO:0000313" key="6">
    <source>
        <dbReference type="Proteomes" id="UP001652621"/>
    </source>
</evidence>
<dbReference type="PIRSF" id="PIRSF000862">
    <property type="entry name" value="Steryl_ester_lip"/>
    <property type="match status" value="1"/>
</dbReference>
<organism evidence="6 7">
    <name type="scientific">Musca domestica</name>
    <name type="common">House fly</name>
    <dbReference type="NCBI Taxonomy" id="7370"/>
    <lineage>
        <taxon>Eukaryota</taxon>
        <taxon>Metazoa</taxon>
        <taxon>Ecdysozoa</taxon>
        <taxon>Arthropoda</taxon>
        <taxon>Hexapoda</taxon>
        <taxon>Insecta</taxon>
        <taxon>Pterygota</taxon>
        <taxon>Neoptera</taxon>
        <taxon>Endopterygota</taxon>
        <taxon>Diptera</taxon>
        <taxon>Brachycera</taxon>
        <taxon>Muscomorpha</taxon>
        <taxon>Muscoidea</taxon>
        <taxon>Muscidae</taxon>
        <taxon>Musca</taxon>
    </lineage>
</organism>
<dbReference type="GO" id="GO:0016788">
    <property type="term" value="F:hydrolase activity, acting on ester bonds"/>
    <property type="evidence" value="ECO:0007669"/>
    <property type="project" value="InterPro"/>
</dbReference>
<evidence type="ECO:0000256" key="4">
    <source>
        <dbReference type="SAM" id="SignalP"/>
    </source>
</evidence>
<dbReference type="InterPro" id="IPR029058">
    <property type="entry name" value="AB_hydrolase_fold"/>
</dbReference>
<dbReference type="OrthoDB" id="9974421at2759"/>
<sequence>MKSCLIEIIFVFVVLHLDEGVDSAAGRTTADRILSHGYYSESHSVTTSDGFTLQLFRIKKSRRSDNGPQRPAVLLMHGFTGSSDCWVFMGPEIALSYELVERGYDVWLGNSRGNPYGMRHSSMSPKEKKYWRFSWHEIGTIDLPTMMDYILRETGHSALHYVGHSQGTTIMFVLLSSRPEYNHKLKTAHMLAPIAYMKNVRSELLLDMVPLLGTYGPLTAALGDEPFMQQKFLQQMLGFEKCRNPDADMKMCTYILFSIYGGASGYFNESIIPEFFATHPASCSTHQAIHFVQLHVSGHFRQYDFGPKGNQKRYNRSTPPDYEVSNIQPRFPLHFYYSNFDELSSKKDVEKLSELLGNNSINHFIDLKRFVHLDFLAATNVKEVINRGVIERMDEVELALKGRNDDSWLVVIVNYNKFE</sequence>
<name>A0A9J7DGP8_MUSDO</name>
<keyword evidence="6" id="KW-1185">Reference proteome</keyword>
<feature type="signal peptide" evidence="4">
    <location>
        <begin position="1"/>
        <end position="20"/>
    </location>
</feature>
<feature type="active site" description="Charge relay system" evidence="3">
    <location>
        <position position="372"/>
    </location>
</feature>
<dbReference type="KEGG" id="mde:101893875"/>
<dbReference type="GO" id="GO:0006629">
    <property type="term" value="P:lipid metabolic process"/>
    <property type="evidence" value="ECO:0007669"/>
    <property type="project" value="InterPro"/>
</dbReference>
<keyword evidence="2" id="KW-0442">Lipid degradation</keyword>
<dbReference type="Pfam" id="PF04083">
    <property type="entry name" value="Abhydro_lipase"/>
    <property type="match status" value="1"/>
</dbReference>